<feature type="chain" id="PRO_5040451322" evidence="1">
    <location>
        <begin position="21"/>
        <end position="324"/>
    </location>
</feature>
<dbReference type="OrthoDB" id="7385188at2759"/>
<protein>
    <submittedName>
        <fullName evidence="2">Uncharacterized protein</fullName>
    </submittedName>
</protein>
<dbReference type="EMBL" id="OV121138">
    <property type="protein sequence ID" value="CAH0561387.1"/>
    <property type="molecule type" value="Genomic_DNA"/>
</dbReference>
<evidence type="ECO:0000313" key="2">
    <source>
        <dbReference type="EMBL" id="CAH0561387.1"/>
    </source>
</evidence>
<gene>
    <name evidence="2" type="ORF">MELIAE_LOCUS10926</name>
</gene>
<sequence>MYKLSVILFCFYLLSTQIYCGKIQYTDKCQKYNSKHKTELCKWGKNSGYFNQVTSTEIYPQDSKMYFPTEKNTNSSNKNTIETVTIENKNIFKTEPKCPEGFKLDQTGKCREEILNKFVKMKVKIFLFLCILCLGNVEGGLIFKKVEETVGKVGCKIHNIRMKIFHKNENTNDCAYGNQEENHGIKGKPELAFPDIKQNEIDDTHSPINNYNNKNTYIQENIPISSTSKYISTSEPQINEYQNKNNDIVENILNYSSTSTSTSTVTSTSTSTETYPEIDIRYEDDEQKSTNKSVPLPGGRRIIGVKDNCPEGQAFISGSCREEM</sequence>
<evidence type="ECO:0000313" key="3">
    <source>
        <dbReference type="Proteomes" id="UP001154078"/>
    </source>
</evidence>
<dbReference type="AlphaFoldDB" id="A0A9P0BF50"/>
<proteinExistence type="predicted"/>
<accession>A0A9P0BF50</accession>
<name>A0A9P0BF50_BRAAE</name>
<keyword evidence="1" id="KW-0732">Signal</keyword>
<dbReference type="Proteomes" id="UP001154078">
    <property type="component" value="Chromosome 7"/>
</dbReference>
<reference evidence="2" key="1">
    <citation type="submission" date="2021-12" db="EMBL/GenBank/DDBJ databases">
        <authorList>
            <person name="King R."/>
        </authorList>
    </citation>
    <scope>NUCLEOTIDE SEQUENCE</scope>
</reference>
<keyword evidence="3" id="KW-1185">Reference proteome</keyword>
<feature type="signal peptide" evidence="1">
    <location>
        <begin position="1"/>
        <end position="20"/>
    </location>
</feature>
<organism evidence="2 3">
    <name type="scientific">Brassicogethes aeneus</name>
    <name type="common">Rape pollen beetle</name>
    <name type="synonym">Meligethes aeneus</name>
    <dbReference type="NCBI Taxonomy" id="1431903"/>
    <lineage>
        <taxon>Eukaryota</taxon>
        <taxon>Metazoa</taxon>
        <taxon>Ecdysozoa</taxon>
        <taxon>Arthropoda</taxon>
        <taxon>Hexapoda</taxon>
        <taxon>Insecta</taxon>
        <taxon>Pterygota</taxon>
        <taxon>Neoptera</taxon>
        <taxon>Endopterygota</taxon>
        <taxon>Coleoptera</taxon>
        <taxon>Polyphaga</taxon>
        <taxon>Cucujiformia</taxon>
        <taxon>Nitidulidae</taxon>
        <taxon>Meligethinae</taxon>
        <taxon>Brassicogethes</taxon>
    </lineage>
</organism>
<evidence type="ECO:0000256" key="1">
    <source>
        <dbReference type="SAM" id="SignalP"/>
    </source>
</evidence>